<keyword evidence="2" id="KW-0812">Transmembrane</keyword>
<dbReference type="Gramene" id="CDF32770">
    <property type="protein sequence ID" value="CDF32770"/>
    <property type="gene ID" value="CHC_T00001635001"/>
</dbReference>
<dbReference type="AlphaFoldDB" id="R7Q5M8"/>
<dbReference type="GeneID" id="17320292"/>
<dbReference type="OrthoDB" id="10515578at2759"/>
<proteinExistence type="predicted"/>
<feature type="region of interest" description="Disordered" evidence="1">
    <location>
        <begin position="29"/>
        <end position="71"/>
    </location>
</feature>
<keyword evidence="3" id="KW-0732">Signal</keyword>
<evidence type="ECO:0000256" key="1">
    <source>
        <dbReference type="SAM" id="MobiDB-lite"/>
    </source>
</evidence>
<name>R7Q5M8_CHOCR</name>
<keyword evidence="5" id="KW-1185">Reference proteome</keyword>
<gene>
    <name evidence="4" type="ORF">CHC_T00001635001</name>
</gene>
<dbReference type="Proteomes" id="UP000012073">
    <property type="component" value="Unassembled WGS sequence"/>
</dbReference>
<protein>
    <submittedName>
        <fullName evidence="4">Uncharacterized protein</fullName>
    </submittedName>
</protein>
<feature type="signal peptide" evidence="3">
    <location>
        <begin position="1"/>
        <end position="25"/>
    </location>
</feature>
<accession>R7Q5M8</accession>
<dbReference type="EMBL" id="HG001579">
    <property type="protein sequence ID" value="CDF32770.1"/>
    <property type="molecule type" value="Genomic_DNA"/>
</dbReference>
<keyword evidence="2" id="KW-0472">Membrane</keyword>
<feature type="transmembrane region" description="Helical" evidence="2">
    <location>
        <begin position="155"/>
        <end position="173"/>
    </location>
</feature>
<feature type="chain" id="PRO_5004443161" evidence="3">
    <location>
        <begin position="26"/>
        <end position="244"/>
    </location>
</feature>
<dbReference type="KEGG" id="ccp:CHC_T00001635001"/>
<evidence type="ECO:0000256" key="2">
    <source>
        <dbReference type="SAM" id="Phobius"/>
    </source>
</evidence>
<evidence type="ECO:0000313" key="4">
    <source>
        <dbReference type="EMBL" id="CDF32770.1"/>
    </source>
</evidence>
<reference evidence="5" key="1">
    <citation type="journal article" date="2013" name="Proc. Natl. Acad. Sci. U.S.A.">
        <title>Genome structure and metabolic features in the red seaweed Chondrus crispus shed light on evolution of the Archaeplastida.</title>
        <authorList>
            <person name="Collen J."/>
            <person name="Porcel B."/>
            <person name="Carre W."/>
            <person name="Ball S.G."/>
            <person name="Chaparro C."/>
            <person name="Tonon T."/>
            <person name="Barbeyron T."/>
            <person name="Michel G."/>
            <person name="Noel B."/>
            <person name="Valentin K."/>
            <person name="Elias M."/>
            <person name="Artiguenave F."/>
            <person name="Arun A."/>
            <person name="Aury J.M."/>
            <person name="Barbosa-Neto J.F."/>
            <person name="Bothwell J.H."/>
            <person name="Bouget F.Y."/>
            <person name="Brillet L."/>
            <person name="Cabello-Hurtado F."/>
            <person name="Capella-Gutierrez S."/>
            <person name="Charrier B."/>
            <person name="Cladiere L."/>
            <person name="Cock J.M."/>
            <person name="Coelho S.M."/>
            <person name="Colleoni C."/>
            <person name="Czjzek M."/>
            <person name="Da Silva C."/>
            <person name="Delage L."/>
            <person name="Denoeud F."/>
            <person name="Deschamps P."/>
            <person name="Dittami S.M."/>
            <person name="Gabaldon T."/>
            <person name="Gachon C.M."/>
            <person name="Groisillier A."/>
            <person name="Herve C."/>
            <person name="Jabbari K."/>
            <person name="Katinka M."/>
            <person name="Kloareg B."/>
            <person name="Kowalczyk N."/>
            <person name="Labadie K."/>
            <person name="Leblanc C."/>
            <person name="Lopez P.J."/>
            <person name="McLachlan D.H."/>
            <person name="Meslet-Cladiere L."/>
            <person name="Moustafa A."/>
            <person name="Nehr Z."/>
            <person name="Nyvall Collen P."/>
            <person name="Panaud O."/>
            <person name="Partensky F."/>
            <person name="Poulain J."/>
            <person name="Rensing S.A."/>
            <person name="Rousvoal S."/>
            <person name="Samson G."/>
            <person name="Symeonidi A."/>
            <person name="Weissenbach J."/>
            <person name="Zambounis A."/>
            <person name="Wincker P."/>
            <person name="Boyen C."/>
        </authorList>
    </citation>
    <scope>NUCLEOTIDE SEQUENCE [LARGE SCALE GENOMIC DNA]</scope>
    <source>
        <strain evidence="5">cv. Stackhouse</strain>
    </source>
</reference>
<evidence type="ECO:0000313" key="5">
    <source>
        <dbReference type="Proteomes" id="UP000012073"/>
    </source>
</evidence>
<sequence length="244" mass="27141">MEVVLLGSALSNLCALLIDAYASRAQRPLIQPPAEPDTTTQRASNSKDRVEAAPASDANPQEADAEQFPEGSIPALEKKVKHLRAEAKRVNAPDTFVQYARLTREANKVEKELTEKKALEPSDTHGTVLPDVMAMLSKAVTPQAQSSMKRRAQFMVLKAIVRALPFLLLWWYFSPFGYDRGPADALVIDCRAFRPLSFIFSKREPSCGDDHWMCAAQPPQCAVSYWMVLVLANTVFPMIFQAFV</sequence>
<feature type="transmembrane region" description="Helical" evidence="2">
    <location>
        <begin position="223"/>
        <end position="243"/>
    </location>
</feature>
<organism evidence="4 5">
    <name type="scientific">Chondrus crispus</name>
    <name type="common">Carrageen Irish moss</name>
    <name type="synonym">Polymorpha crispa</name>
    <dbReference type="NCBI Taxonomy" id="2769"/>
    <lineage>
        <taxon>Eukaryota</taxon>
        <taxon>Rhodophyta</taxon>
        <taxon>Florideophyceae</taxon>
        <taxon>Rhodymeniophycidae</taxon>
        <taxon>Gigartinales</taxon>
        <taxon>Gigartinaceae</taxon>
        <taxon>Chondrus</taxon>
    </lineage>
</organism>
<dbReference type="RefSeq" id="XP_005712571.1">
    <property type="nucleotide sequence ID" value="XM_005712514.1"/>
</dbReference>
<evidence type="ECO:0000256" key="3">
    <source>
        <dbReference type="SAM" id="SignalP"/>
    </source>
</evidence>
<keyword evidence="2" id="KW-1133">Transmembrane helix</keyword>